<dbReference type="InterPro" id="IPR029028">
    <property type="entry name" value="Alpha/beta_knot_MTases"/>
</dbReference>
<dbReference type="GO" id="GO:0006396">
    <property type="term" value="P:RNA processing"/>
    <property type="evidence" value="ECO:0007669"/>
    <property type="project" value="InterPro"/>
</dbReference>
<evidence type="ECO:0000313" key="4">
    <source>
        <dbReference type="EMBL" id="SFV89935.1"/>
    </source>
</evidence>
<dbReference type="InterPro" id="IPR004441">
    <property type="entry name" value="rRNA_MeTrfase_TrmH"/>
</dbReference>
<reference evidence="4" key="1">
    <citation type="submission" date="2016-10" db="EMBL/GenBank/DDBJ databases">
        <authorList>
            <person name="de Groot N.N."/>
        </authorList>
    </citation>
    <scope>NUCLEOTIDE SEQUENCE</scope>
</reference>
<dbReference type="Pfam" id="PF00588">
    <property type="entry name" value="SpoU_methylase"/>
    <property type="match status" value="1"/>
</dbReference>
<keyword evidence="1 4" id="KW-0489">Methyltransferase</keyword>
<dbReference type="AlphaFoldDB" id="A0A1W1E7K4"/>
<dbReference type="PANTHER" id="PTHR46429">
    <property type="entry name" value="23S RRNA (GUANOSINE-2'-O-)-METHYLTRANSFERASE RLMB"/>
    <property type="match status" value="1"/>
</dbReference>
<dbReference type="InterPro" id="IPR013123">
    <property type="entry name" value="SpoU_subst-bd"/>
</dbReference>
<dbReference type="GO" id="GO:0003723">
    <property type="term" value="F:RNA binding"/>
    <property type="evidence" value="ECO:0007669"/>
    <property type="project" value="InterPro"/>
</dbReference>
<dbReference type="NCBIfam" id="TIGR00186">
    <property type="entry name" value="rRNA_methyl_3"/>
    <property type="match status" value="1"/>
</dbReference>
<dbReference type="PANTHER" id="PTHR46429:SF1">
    <property type="entry name" value="23S RRNA (GUANOSINE-2'-O-)-METHYLTRANSFERASE RLMB"/>
    <property type="match status" value="1"/>
</dbReference>
<accession>A0A1W1E7K4</accession>
<dbReference type="InterPro" id="IPR029064">
    <property type="entry name" value="Ribosomal_eL30-like_sf"/>
</dbReference>
<dbReference type="Gene3D" id="3.40.1280.10">
    <property type="match status" value="1"/>
</dbReference>
<evidence type="ECO:0000256" key="2">
    <source>
        <dbReference type="ARBA" id="ARBA00022679"/>
    </source>
</evidence>
<dbReference type="Pfam" id="PF08032">
    <property type="entry name" value="SpoU_sub_bind"/>
    <property type="match status" value="1"/>
</dbReference>
<proteinExistence type="predicted"/>
<dbReference type="SMART" id="SM00967">
    <property type="entry name" value="SpoU_sub_bind"/>
    <property type="match status" value="1"/>
</dbReference>
<dbReference type="GO" id="GO:0008173">
    <property type="term" value="F:RNA methyltransferase activity"/>
    <property type="evidence" value="ECO:0007669"/>
    <property type="project" value="InterPro"/>
</dbReference>
<gene>
    <name evidence="4" type="ORF">MNB_SV-4-83</name>
</gene>
<dbReference type="SUPFAM" id="SSF55315">
    <property type="entry name" value="L30e-like"/>
    <property type="match status" value="1"/>
</dbReference>
<evidence type="ECO:0000256" key="1">
    <source>
        <dbReference type="ARBA" id="ARBA00022603"/>
    </source>
</evidence>
<dbReference type="GO" id="GO:0032259">
    <property type="term" value="P:methylation"/>
    <property type="evidence" value="ECO:0007669"/>
    <property type="project" value="UniProtKB-KW"/>
</dbReference>
<dbReference type="SUPFAM" id="SSF75217">
    <property type="entry name" value="alpha/beta knot"/>
    <property type="match status" value="1"/>
</dbReference>
<dbReference type="Gene3D" id="3.30.1330.30">
    <property type="match status" value="1"/>
</dbReference>
<evidence type="ECO:0000259" key="3">
    <source>
        <dbReference type="SMART" id="SM00967"/>
    </source>
</evidence>
<dbReference type="InterPro" id="IPR001537">
    <property type="entry name" value="SpoU_MeTrfase"/>
</dbReference>
<dbReference type="GO" id="GO:0005829">
    <property type="term" value="C:cytosol"/>
    <property type="evidence" value="ECO:0007669"/>
    <property type="project" value="TreeGrafter"/>
</dbReference>
<dbReference type="InterPro" id="IPR029026">
    <property type="entry name" value="tRNA_m1G_MTases_N"/>
</dbReference>
<organism evidence="4">
    <name type="scientific">hydrothermal vent metagenome</name>
    <dbReference type="NCBI Taxonomy" id="652676"/>
    <lineage>
        <taxon>unclassified sequences</taxon>
        <taxon>metagenomes</taxon>
        <taxon>ecological metagenomes</taxon>
    </lineage>
</organism>
<feature type="domain" description="RNA 2-O ribose methyltransferase substrate binding" evidence="3">
    <location>
        <begin position="34"/>
        <end position="112"/>
    </location>
</feature>
<keyword evidence="2 4" id="KW-0808">Transferase</keyword>
<dbReference type="CDD" id="cd18095">
    <property type="entry name" value="SpoU-like_rRNA-MTase"/>
    <property type="match status" value="1"/>
</dbReference>
<name>A0A1W1E7K4_9ZZZZ</name>
<dbReference type="EMBL" id="FPIB01000005">
    <property type="protein sequence ID" value="SFV89935.1"/>
    <property type="molecule type" value="Genomic_DNA"/>
</dbReference>
<protein>
    <submittedName>
        <fullName evidence="4">RNA methyltransferase, TrmA family</fullName>
    </submittedName>
</protein>
<sequence>MPKSSQHSTLSAQRLKHDSAAYLEKKKFFEKVLTIYGRNAVLEALEDPSVTVYKLHFSKSNKPAPVLKQMEAIAKQRGIDVAYHDKAALSRISKNAKQDQGVALDIVLEHFGNEEDFLSKNASYRILALDGITNPQNLGMIIRSAAAGNIDAIILPTKGAAQISPLVIKASVGTLFKMPIIKTSDLAKTLQHFKAEGADLYTLSSHAKKSYKEQHYSGKTIFVLGNESEGVSKKVEALCNESIAIPMKRGVESLNVAVTASLLAFLE</sequence>